<dbReference type="AlphaFoldDB" id="A0A3E1P5G3"/>
<keyword evidence="3" id="KW-1185">Reference proteome</keyword>
<keyword evidence="1" id="KW-1133">Transmembrane helix</keyword>
<name>A0A3E1P5G3_9BACT</name>
<evidence type="ECO:0000256" key="1">
    <source>
        <dbReference type="SAM" id="Phobius"/>
    </source>
</evidence>
<feature type="transmembrane region" description="Helical" evidence="1">
    <location>
        <begin position="46"/>
        <end position="66"/>
    </location>
</feature>
<keyword evidence="1" id="KW-0812">Transmembrane</keyword>
<comment type="caution">
    <text evidence="2">The sequence shown here is derived from an EMBL/GenBank/DDBJ whole genome shotgun (WGS) entry which is preliminary data.</text>
</comment>
<dbReference type="InterPro" id="IPR011990">
    <property type="entry name" value="TPR-like_helical_dom_sf"/>
</dbReference>
<dbReference type="Proteomes" id="UP000261174">
    <property type="component" value="Unassembled WGS sequence"/>
</dbReference>
<dbReference type="RefSeq" id="WP_116852922.1">
    <property type="nucleotide sequence ID" value="NZ_QTJV01000002.1"/>
</dbReference>
<dbReference type="OrthoDB" id="657771at2"/>
<keyword evidence="1" id="KW-0472">Membrane</keyword>
<protein>
    <submittedName>
        <fullName evidence="2">Uncharacterized protein</fullName>
    </submittedName>
</protein>
<dbReference type="Gene3D" id="1.25.40.10">
    <property type="entry name" value="Tetratricopeptide repeat domain"/>
    <property type="match status" value="1"/>
</dbReference>
<reference evidence="2 3" key="1">
    <citation type="submission" date="2018-08" db="EMBL/GenBank/DDBJ databases">
        <title>Chitinophaga sp. K20C18050901, a novel bacterium isolated from forest soil.</title>
        <authorList>
            <person name="Wang C."/>
        </authorList>
    </citation>
    <scope>NUCLEOTIDE SEQUENCE [LARGE SCALE GENOMIC DNA]</scope>
    <source>
        <strain evidence="2 3">K20C18050901</strain>
    </source>
</reference>
<dbReference type="SUPFAM" id="SSF48452">
    <property type="entry name" value="TPR-like"/>
    <property type="match status" value="1"/>
</dbReference>
<gene>
    <name evidence="2" type="ORF">DXN04_08610</name>
</gene>
<accession>A0A3E1P5G3</accession>
<evidence type="ECO:0000313" key="3">
    <source>
        <dbReference type="Proteomes" id="UP000261174"/>
    </source>
</evidence>
<evidence type="ECO:0000313" key="2">
    <source>
        <dbReference type="EMBL" id="RFM35439.1"/>
    </source>
</evidence>
<sequence>MIENAPAEEEQEIPDACFQCNSPDYEPGYQVKLCKACRKRFSRYPLSRNIVLGAIGLAILFAFSVYKFREQFKAAITYEKGLDFADNREFISAQAAFYHILRLYPEHEKSKVHLLKAYFFNDNTEQTTALLAQLDAKPDYKINPGLEEEVESVREMWLKNKEQSEELGTAAMYFLDKRFTEADSLLKIIIHKNPTNWFASRLLSACLRQEKKYTEALSEINRTLSYNHQQSAALAEKAIVQLMLNKDKEALALAEQADKLEPLNSTNLFTLGVARYYNNDIAGAREALRKMDGLATDSYHPADSLNRIITQHINLRTL</sequence>
<dbReference type="EMBL" id="QTJV01000002">
    <property type="protein sequence ID" value="RFM35439.1"/>
    <property type="molecule type" value="Genomic_DNA"/>
</dbReference>
<proteinExistence type="predicted"/>
<organism evidence="2 3">
    <name type="scientific">Chitinophaga silvisoli</name>
    <dbReference type="NCBI Taxonomy" id="2291814"/>
    <lineage>
        <taxon>Bacteria</taxon>
        <taxon>Pseudomonadati</taxon>
        <taxon>Bacteroidota</taxon>
        <taxon>Chitinophagia</taxon>
        <taxon>Chitinophagales</taxon>
        <taxon>Chitinophagaceae</taxon>
        <taxon>Chitinophaga</taxon>
    </lineage>
</organism>